<evidence type="ECO:0000256" key="1">
    <source>
        <dbReference type="SAM" id="MobiDB-lite"/>
    </source>
</evidence>
<protein>
    <submittedName>
        <fullName evidence="2">Uncharacterized protein</fullName>
    </submittedName>
</protein>
<dbReference type="Proteomes" id="UP000756921">
    <property type="component" value="Unassembled WGS sequence"/>
</dbReference>
<proteinExistence type="predicted"/>
<gene>
    <name evidence="2" type="ORF">PMIN01_13630</name>
</gene>
<feature type="region of interest" description="Disordered" evidence="1">
    <location>
        <begin position="1"/>
        <end position="30"/>
    </location>
</feature>
<evidence type="ECO:0000313" key="3">
    <source>
        <dbReference type="Proteomes" id="UP000756921"/>
    </source>
</evidence>
<name>A0A9P6KJF5_9PLEO</name>
<comment type="caution">
    <text evidence="2">The sequence shown here is derived from an EMBL/GenBank/DDBJ whole genome shotgun (WGS) entry which is preliminary data.</text>
</comment>
<reference evidence="2" key="1">
    <citation type="journal article" date="2020" name="Mol. Plant Microbe Interact.">
        <title>Genome Sequence of the Biocontrol Agent Coniothyrium minitans strain Conio (IMI 134523).</title>
        <authorList>
            <person name="Patel D."/>
            <person name="Shittu T.A."/>
            <person name="Baroncelli R."/>
            <person name="Muthumeenakshi S."/>
            <person name="Osborne T.H."/>
            <person name="Janganan T.K."/>
            <person name="Sreenivasaprasad S."/>
        </authorList>
    </citation>
    <scope>NUCLEOTIDE SEQUENCE</scope>
    <source>
        <strain evidence="2">Conio</strain>
    </source>
</reference>
<accession>A0A9P6KJF5</accession>
<organism evidence="2 3">
    <name type="scientific">Paraphaeosphaeria minitans</name>
    <dbReference type="NCBI Taxonomy" id="565426"/>
    <lineage>
        <taxon>Eukaryota</taxon>
        <taxon>Fungi</taxon>
        <taxon>Dikarya</taxon>
        <taxon>Ascomycota</taxon>
        <taxon>Pezizomycotina</taxon>
        <taxon>Dothideomycetes</taxon>
        <taxon>Pleosporomycetidae</taxon>
        <taxon>Pleosporales</taxon>
        <taxon>Massarineae</taxon>
        <taxon>Didymosphaeriaceae</taxon>
        <taxon>Paraphaeosphaeria</taxon>
    </lineage>
</organism>
<sequence length="81" mass="8609">MSARARGSVGGLPHRQHLSYDSGPEDWSDAPVEVVPSKALPRNCTSLGPIQLGGWVLCPAYPVAKGRPSSKREPGARYGKP</sequence>
<keyword evidence="3" id="KW-1185">Reference proteome</keyword>
<evidence type="ECO:0000313" key="2">
    <source>
        <dbReference type="EMBL" id="KAF9728349.1"/>
    </source>
</evidence>
<dbReference type="EMBL" id="WJXW01000021">
    <property type="protein sequence ID" value="KAF9728349.1"/>
    <property type="molecule type" value="Genomic_DNA"/>
</dbReference>
<dbReference type="AlphaFoldDB" id="A0A9P6KJF5"/>